<dbReference type="EMBL" id="NYPG01000001">
    <property type="protein sequence ID" value="PDK42725.1"/>
    <property type="molecule type" value="Genomic_DNA"/>
</dbReference>
<dbReference type="Pfam" id="PF00535">
    <property type="entry name" value="Glycos_transf_2"/>
    <property type="match status" value="1"/>
</dbReference>
<dbReference type="PANTHER" id="PTHR22916">
    <property type="entry name" value="GLYCOSYLTRANSFERASE"/>
    <property type="match status" value="1"/>
</dbReference>
<dbReference type="RefSeq" id="WP_097349764.1">
    <property type="nucleotide sequence ID" value="NZ_NYPG01000001.1"/>
</dbReference>
<evidence type="ECO:0000313" key="4">
    <source>
        <dbReference type="Proteomes" id="UP000219632"/>
    </source>
</evidence>
<dbReference type="Gene3D" id="3.90.550.10">
    <property type="entry name" value="Spore Coat Polysaccharide Biosynthesis Protein SpsA, Chain A"/>
    <property type="match status" value="1"/>
</dbReference>
<protein>
    <submittedName>
        <fullName evidence="3">Glycosyltransferase</fullName>
    </submittedName>
</protein>
<organism evidence="3 4">
    <name type="scientific">Listeria welshimeri</name>
    <dbReference type="NCBI Taxonomy" id="1643"/>
    <lineage>
        <taxon>Bacteria</taxon>
        <taxon>Bacillati</taxon>
        <taxon>Bacillota</taxon>
        <taxon>Bacilli</taxon>
        <taxon>Bacillales</taxon>
        <taxon>Listeriaceae</taxon>
        <taxon>Listeria</taxon>
    </lineage>
</organism>
<dbReference type="InterPro" id="IPR001173">
    <property type="entry name" value="Glyco_trans_2-like"/>
</dbReference>
<dbReference type="Proteomes" id="UP000219632">
    <property type="component" value="Unassembled WGS sequence"/>
</dbReference>
<feature type="domain" description="Glycosyltransferase 2-like" evidence="2">
    <location>
        <begin position="5"/>
        <end position="169"/>
    </location>
</feature>
<gene>
    <name evidence="3" type="ORF">AFZ32_02555</name>
</gene>
<name>A0ABX4IHG6_LISWE</name>
<accession>A0ABX4IHG6</accession>
<sequence>MKFAIIIPFYNAEKRLSLSIDSIIKQSYGFLEHVELLLINDGSTDDSGIIAAKYADKYPSNIRYIEVPNGGPSKARNIGIHNVRKDTDFIGFLDADDLLTNNTLASMAAFLDENQVNMLVPAFYYLDDFGKKEKISAHKLNNRFDQGNRVIHIEKEPQAIHFYIGGTFLRYEHLKNFSFDESLRFAEDQLLITQFLLESKSYGVIADAGYYYYRDLKQKGSLVSSAWKQQDRYIPFLQNVYQVYLTRSKEIFGEVIPYVQYLIAYHAKLFFYKENSYFKEILNEEEQEIFVRELQKILQVVEKETILKLDTPLVVKEMMLSILRYGWPIQFEAANIQEVPVTTVKENYRIGKAVSIELYLEEARLNLPDEGRFIAHTRFRGLPTKLIKRQVDQKIWDVIVRKQDTIEKAIFKLKPYQNKVSIYYQDNMTKSTITNINVLSSILAKLKRNKELKRKFKQGGLS</sequence>
<dbReference type="SUPFAM" id="SSF53448">
    <property type="entry name" value="Nucleotide-diphospho-sugar transferases"/>
    <property type="match status" value="1"/>
</dbReference>
<dbReference type="InterPro" id="IPR029044">
    <property type="entry name" value="Nucleotide-diphossugar_trans"/>
</dbReference>
<proteinExistence type="inferred from homology"/>
<keyword evidence="4" id="KW-1185">Reference proteome</keyword>
<dbReference type="PANTHER" id="PTHR22916:SF3">
    <property type="entry name" value="UDP-GLCNAC:BETAGAL BETA-1,3-N-ACETYLGLUCOSAMINYLTRANSFERASE-LIKE PROTEIN 1"/>
    <property type="match status" value="1"/>
</dbReference>
<comment type="similarity">
    <text evidence="1">Belongs to the glycosyltransferase 2 family.</text>
</comment>
<comment type="caution">
    <text evidence="3">The sequence shown here is derived from an EMBL/GenBank/DDBJ whole genome shotgun (WGS) entry which is preliminary data.</text>
</comment>
<dbReference type="CDD" id="cd00761">
    <property type="entry name" value="Glyco_tranf_GTA_type"/>
    <property type="match status" value="1"/>
</dbReference>
<evidence type="ECO:0000259" key="2">
    <source>
        <dbReference type="Pfam" id="PF00535"/>
    </source>
</evidence>
<evidence type="ECO:0000256" key="1">
    <source>
        <dbReference type="ARBA" id="ARBA00006739"/>
    </source>
</evidence>
<reference evidence="3 4" key="1">
    <citation type="submission" date="2017-09" db="EMBL/GenBank/DDBJ databases">
        <title>Draft Genomes of 144 Listeria Monocytogenes isolates from foods.</title>
        <authorList>
            <person name="Wu C.H."/>
            <person name="Ng J."/>
            <person name="Kiang D."/>
            <person name="Chen C.-Y."/>
            <person name="Frink S."/>
            <person name="Lafrades M."/>
            <person name="Morales C."/>
            <person name="Park P."/>
            <person name="Zwick M."/>
        </authorList>
    </citation>
    <scope>NUCLEOTIDE SEQUENCE [LARGE SCALE GENOMIC DNA]</scope>
    <source>
        <strain evidence="3 4">CDPHFDLB-F14M01633.75-2</strain>
    </source>
</reference>
<evidence type="ECO:0000313" key="3">
    <source>
        <dbReference type="EMBL" id="PDK42725.1"/>
    </source>
</evidence>